<dbReference type="AlphaFoldDB" id="A0A927UCE1"/>
<dbReference type="EMBL" id="SVER01000017">
    <property type="protein sequence ID" value="MBE5919744.1"/>
    <property type="molecule type" value="Genomic_DNA"/>
</dbReference>
<evidence type="ECO:0000313" key="2">
    <source>
        <dbReference type="Proteomes" id="UP000766246"/>
    </source>
</evidence>
<protein>
    <submittedName>
        <fullName evidence="1">Uncharacterized protein</fullName>
    </submittedName>
</protein>
<organism evidence="1 2">
    <name type="scientific">Pseudobutyrivibrio ruminis</name>
    <dbReference type="NCBI Taxonomy" id="46206"/>
    <lineage>
        <taxon>Bacteria</taxon>
        <taxon>Bacillati</taxon>
        <taxon>Bacillota</taxon>
        <taxon>Clostridia</taxon>
        <taxon>Lachnospirales</taxon>
        <taxon>Lachnospiraceae</taxon>
        <taxon>Pseudobutyrivibrio</taxon>
    </lineage>
</organism>
<evidence type="ECO:0000313" key="1">
    <source>
        <dbReference type="EMBL" id="MBE5919744.1"/>
    </source>
</evidence>
<dbReference type="Proteomes" id="UP000766246">
    <property type="component" value="Unassembled WGS sequence"/>
</dbReference>
<name>A0A927UCE1_9FIRM</name>
<sequence>MAYFRITNEQEEAFLSMLREVGYMTVGQARAYCKTLFDWSDYTFNDRLRANCTARKVILAHDDKFVKFRYLTKKYEYPNKAMLHTVNLALDYLTDEAACKSVRRVSDDEINLISGGVEYSFINISSARLENKLNHYVKRYDALRKKLLASGKYTLDDECLKDIDGVYVFVFSSDVNKVVAQKALDVIAKDIPHAGVFITNESLDENFAYDYTDNLSILKAAV</sequence>
<comment type="caution">
    <text evidence="1">The sequence shown here is derived from an EMBL/GenBank/DDBJ whole genome shotgun (WGS) entry which is preliminary data.</text>
</comment>
<accession>A0A927UCE1</accession>
<gene>
    <name evidence="1" type="ORF">E7272_07845</name>
</gene>
<reference evidence="1" key="1">
    <citation type="submission" date="2019-04" db="EMBL/GenBank/DDBJ databases">
        <title>Evolution of Biomass-Degrading Anaerobic Consortia Revealed by Metagenomics.</title>
        <authorList>
            <person name="Peng X."/>
        </authorList>
    </citation>
    <scope>NUCLEOTIDE SEQUENCE</scope>
    <source>
        <strain evidence="1">SIG311</strain>
    </source>
</reference>
<proteinExistence type="predicted"/>